<keyword evidence="3" id="KW-1185">Reference proteome</keyword>
<dbReference type="EMBL" id="JBFXLS010000006">
    <property type="protein sequence ID" value="KAL2832458.1"/>
    <property type="molecule type" value="Genomic_DNA"/>
</dbReference>
<organism evidence="2 3">
    <name type="scientific">Aspergillus cavernicola</name>
    <dbReference type="NCBI Taxonomy" id="176166"/>
    <lineage>
        <taxon>Eukaryota</taxon>
        <taxon>Fungi</taxon>
        <taxon>Dikarya</taxon>
        <taxon>Ascomycota</taxon>
        <taxon>Pezizomycotina</taxon>
        <taxon>Eurotiomycetes</taxon>
        <taxon>Eurotiomycetidae</taxon>
        <taxon>Eurotiales</taxon>
        <taxon>Aspergillaceae</taxon>
        <taxon>Aspergillus</taxon>
        <taxon>Aspergillus subgen. Nidulantes</taxon>
    </lineage>
</organism>
<evidence type="ECO:0000313" key="3">
    <source>
        <dbReference type="Proteomes" id="UP001610335"/>
    </source>
</evidence>
<comment type="caution">
    <text evidence="2">The sequence shown here is derived from an EMBL/GenBank/DDBJ whole genome shotgun (WGS) entry which is preliminary data.</text>
</comment>
<dbReference type="Proteomes" id="UP001610335">
    <property type="component" value="Unassembled WGS sequence"/>
</dbReference>
<evidence type="ECO:0000256" key="1">
    <source>
        <dbReference type="SAM" id="MobiDB-lite"/>
    </source>
</evidence>
<feature type="compositionally biased region" description="Basic and acidic residues" evidence="1">
    <location>
        <begin position="180"/>
        <end position="194"/>
    </location>
</feature>
<name>A0ABR4IXG3_9EURO</name>
<evidence type="ECO:0000313" key="2">
    <source>
        <dbReference type="EMBL" id="KAL2832458.1"/>
    </source>
</evidence>
<protein>
    <submittedName>
        <fullName evidence="2">Uncharacterized protein</fullName>
    </submittedName>
</protein>
<reference evidence="2 3" key="1">
    <citation type="submission" date="2024-07" db="EMBL/GenBank/DDBJ databases">
        <title>Section-level genome sequencing and comparative genomics of Aspergillus sections Usti and Cavernicolus.</title>
        <authorList>
            <consortium name="Lawrence Berkeley National Laboratory"/>
            <person name="Nybo J.L."/>
            <person name="Vesth T.C."/>
            <person name="Theobald S."/>
            <person name="Frisvad J.C."/>
            <person name="Larsen T.O."/>
            <person name="Kjaerboelling I."/>
            <person name="Rothschild-Mancinelli K."/>
            <person name="Lyhne E.K."/>
            <person name="Kogle M.E."/>
            <person name="Barry K."/>
            <person name="Clum A."/>
            <person name="Na H."/>
            <person name="Ledsgaard L."/>
            <person name="Lin J."/>
            <person name="Lipzen A."/>
            <person name="Kuo A."/>
            <person name="Riley R."/>
            <person name="Mondo S."/>
            <person name="LaButti K."/>
            <person name="Haridas S."/>
            <person name="Pangalinan J."/>
            <person name="Salamov A.A."/>
            <person name="Simmons B.A."/>
            <person name="Magnuson J.K."/>
            <person name="Chen J."/>
            <person name="Drula E."/>
            <person name="Henrissat B."/>
            <person name="Wiebenga A."/>
            <person name="Lubbers R.J."/>
            <person name="Gomes A.C."/>
            <person name="Makela M.R."/>
            <person name="Stajich J."/>
            <person name="Grigoriev I.V."/>
            <person name="Mortensen U.H."/>
            <person name="De vries R.P."/>
            <person name="Baker S.E."/>
            <person name="Andersen M.R."/>
        </authorList>
    </citation>
    <scope>NUCLEOTIDE SEQUENCE [LARGE SCALE GENOMIC DNA]</scope>
    <source>
        <strain evidence="2 3">CBS 600.67</strain>
    </source>
</reference>
<feature type="compositionally biased region" description="Basic residues" evidence="1">
    <location>
        <begin position="170"/>
        <end position="179"/>
    </location>
</feature>
<feature type="region of interest" description="Disordered" evidence="1">
    <location>
        <begin position="162"/>
        <end position="194"/>
    </location>
</feature>
<gene>
    <name evidence="2" type="ORF">BDW59DRAFT_139286</name>
</gene>
<accession>A0ABR4IXG3</accession>
<sequence length="351" mass="39345">MPPVQTHRIPFTHLHQTIIQFFKLGPHTASLHYAALILGILQGIPTRKITVNEKNPPQDMQATICTDYPWDSAMLATSLVLLLAAPAVRGDMLNSLKFRHEGLASSIGHGGRSTYELVCTSGQPSADLGRYFAVAKKAAVDGKVGSMTVLGVGLVDVQRVMDEEEERRQKEKKKMKNSRLRRDKEGEEKDKEKKKNAITFEHSFVLAIAREGFRVYQAYGENGRGYCLFESLLGECSELRSWDEGKKFLKAFAKIAGSKGTWTAEINKAYKECFYVDINGIYGERVLGRPLITEYVPYVRVHEIRDVTVDDIEKFAWDIGGLKEEGHVGADEGDLHADAVSDDLFVDAYKW</sequence>
<proteinExistence type="predicted"/>